<evidence type="ECO:0000313" key="2">
    <source>
        <dbReference type="EMBL" id="RGX32061.1"/>
    </source>
</evidence>
<dbReference type="Pfam" id="PF20703">
    <property type="entry name" value="nSTAND1"/>
    <property type="match status" value="1"/>
</dbReference>
<dbReference type="InterPro" id="IPR027417">
    <property type="entry name" value="P-loop_NTPase"/>
</dbReference>
<gene>
    <name evidence="2" type="ORF">DWV29_04535</name>
</gene>
<dbReference type="Gene3D" id="3.40.50.300">
    <property type="entry name" value="P-loop containing nucleotide triphosphate hydrolases"/>
    <property type="match status" value="1"/>
</dbReference>
<protein>
    <recommendedName>
        <fullName evidence="1">Novel STAND NTPase 1 domain-containing protein</fullName>
    </recommendedName>
</protein>
<organism evidence="2 3">
    <name type="scientific">Enterocloster asparagiformis</name>
    <dbReference type="NCBI Taxonomy" id="333367"/>
    <lineage>
        <taxon>Bacteria</taxon>
        <taxon>Bacillati</taxon>
        <taxon>Bacillota</taxon>
        <taxon>Clostridia</taxon>
        <taxon>Lachnospirales</taxon>
        <taxon>Lachnospiraceae</taxon>
        <taxon>Enterocloster</taxon>
    </lineage>
</organism>
<proteinExistence type="predicted"/>
<dbReference type="Proteomes" id="UP000283880">
    <property type="component" value="Unassembled WGS sequence"/>
</dbReference>
<evidence type="ECO:0000259" key="1">
    <source>
        <dbReference type="Pfam" id="PF20703"/>
    </source>
</evidence>
<feature type="domain" description="Novel STAND NTPase 1" evidence="1">
    <location>
        <begin position="179"/>
        <end position="323"/>
    </location>
</feature>
<name>A0A413FJU5_9FIRM</name>
<dbReference type="RefSeq" id="WP_117777113.1">
    <property type="nucleotide sequence ID" value="NZ_QSBM01000002.1"/>
</dbReference>
<dbReference type="AlphaFoldDB" id="A0A413FJU5"/>
<dbReference type="EMBL" id="QSBM01000002">
    <property type="protein sequence ID" value="RGX32061.1"/>
    <property type="molecule type" value="Genomic_DNA"/>
</dbReference>
<evidence type="ECO:0000313" key="3">
    <source>
        <dbReference type="Proteomes" id="UP000283880"/>
    </source>
</evidence>
<accession>A0A413FJU5</accession>
<dbReference type="SUPFAM" id="SSF52540">
    <property type="entry name" value="P-loop containing nucleoside triphosphate hydrolases"/>
    <property type="match status" value="1"/>
</dbReference>
<reference evidence="2 3" key="1">
    <citation type="submission" date="2018-08" db="EMBL/GenBank/DDBJ databases">
        <title>A genome reference for cultivated species of the human gut microbiota.</title>
        <authorList>
            <person name="Zou Y."/>
            <person name="Xue W."/>
            <person name="Luo G."/>
        </authorList>
    </citation>
    <scope>NUCLEOTIDE SEQUENCE [LARGE SCALE GENOMIC DNA]</scope>
    <source>
        <strain evidence="2 3">AF04-15</strain>
    </source>
</reference>
<sequence length="688" mass="80137">MVNRWRRRTAPQLPNLASFAAVVCYCMLYGREKPCSLESAPPSEKLLEYCCGILQINITSELFVKELHEVCTTTVVFGAMCSCCFQNRTEFQNGEHTFKDWVCGYMEHLGRRVRETSKREAMKNYYERLWTACCRMELRDIVDSLTGGYDICDLYVFPEFSFSGVPRQSPVMGKKRFYRMVSANSGAGKSSLVQAVVLTSILGPLKDFESQCLPETAGKRMRRYESLKEQFACQREYFPVMIRGTDLNAAPDGGYLLRAACGVKDGEIDRFSDLVEMAEREGRLLLIIDALDEIADGERDMFLRQLDHFLSSHKKASLLITTRLIEKPFLKDYAMFGDMEQWTLKLFDDGQILELIRRWYDHVITNNVKNNCEQIYQYFISNPYLHKLSNNPYMFSQALYIRSFDLNANPNTILSNIIARLIVKRWPMERYRHYNVTAEYMRRILSCIAWEMVDSDEHRIEARELSSRFQDAAGRLGGWTEIPDEVWRTMVNEMNARAGLLIPGYGGYTFQLSMIECYLAAEWMLEILREKFDVRNGTQNPYEIEAEFDRLLPEQLEPEYWQDILIMFFSIAGKYNKKDYYSPVLYKILARRLALTLNSVESAVIINIFASIVRNVFGFNSLTDYRSRKYNTARSQMLRMITQMAGERLEEWTIPIVERTVFQEEFELLVSEDLISEKEGNERDGEGR</sequence>
<comment type="caution">
    <text evidence="2">The sequence shown here is derived from an EMBL/GenBank/DDBJ whole genome shotgun (WGS) entry which is preliminary data.</text>
</comment>
<dbReference type="InterPro" id="IPR049052">
    <property type="entry name" value="nSTAND1"/>
</dbReference>